<dbReference type="AlphaFoldDB" id="A0A3S5FDB5"/>
<evidence type="ECO:0000313" key="2">
    <source>
        <dbReference type="Proteomes" id="UP000784294"/>
    </source>
</evidence>
<protein>
    <submittedName>
        <fullName evidence="1">Uncharacterized protein</fullName>
    </submittedName>
</protein>
<evidence type="ECO:0000313" key="1">
    <source>
        <dbReference type="EMBL" id="VEL17826.1"/>
    </source>
</evidence>
<dbReference type="Proteomes" id="UP000784294">
    <property type="component" value="Unassembled WGS sequence"/>
</dbReference>
<organism evidence="1 2">
    <name type="scientific">Protopolystoma xenopodis</name>
    <dbReference type="NCBI Taxonomy" id="117903"/>
    <lineage>
        <taxon>Eukaryota</taxon>
        <taxon>Metazoa</taxon>
        <taxon>Spiralia</taxon>
        <taxon>Lophotrochozoa</taxon>
        <taxon>Platyhelminthes</taxon>
        <taxon>Monogenea</taxon>
        <taxon>Polyopisthocotylea</taxon>
        <taxon>Polystomatidea</taxon>
        <taxon>Polystomatidae</taxon>
        <taxon>Protopolystoma</taxon>
    </lineage>
</organism>
<name>A0A3S5FDB5_9PLAT</name>
<accession>A0A3S5FDB5</accession>
<sequence length="184" mass="19783">MLSSFYQYLTSGGSNHSEPGLLSLIDADEPVDHGLSWLKSSSDATKRPCFQPQTLFTDKDLQTRIRPTETEDVVRSVIHLVVAAARTAIPELEIYPCAGSGPSLSAATASATSAADAVAPELTNLTESISALATISEMTLSLDEKTAITVARETILQCQLDQLMEESKFLVDSSLNELIKASFF</sequence>
<reference evidence="1" key="1">
    <citation type="submission" date="2018-11" db="EMBL/GenBank/DDBJ databases">
        <authorList>
            <consortium name="Pathogen Informatics"/>
        </authorList>
    </citation>
    <scope>NUCLEOTIDE SEQUENCE</scope>
</reference>
<proteinExistence type="predicted"/>
<dbReference type="EMBL" id="CAAALY010034333">
    <property type="protein sequence ID" value="VEL17826.1"/>
    <property type="molecule type" value="Genomic_DNA"/>
</dbReference>
<gene>
    <name evidence="1" type="ORF">PXEA_LOCUS11266</name>
</gene>
<keyword evidence="2" id="KW-1185">Reference proteome</keyword>
<comment type="caution">
    <text evidence="1">The sequence shown here is derived from an EMBL/GenBank/DDBJ whole genome shotgun (WGS) entry which is preliminary data.</text>
</comment>